<reference evidence="2" key="1">
    <citation type="submission" date="2019-02" db="EMBL/GenBank/DDBJ databases">
        <authorList>
            <person name="Gruber-Vodicka R. H."/>
            <person name="Seah K. B. B."/>
        </authorList>
    </citation>
    <scope>NUCLEOTIDE SEQUENCE</scope>
    <source>
        <strain evidence="2">BECK_M7</strain>
    </source>
</reference>
<proteinExistence type="predicted"/>
<accession>A0A450V1N9</accession>
<feature type="region of interest" description="Disordered" evidence="1">
    <location>
        <begin position="1"/>
        <end position="24"/>
    </location>
</feature>
<organism evidence="2">
    <name type="scientific">Candidatus Kentrum sp. LFY</name>
    <dbReference type="NCBI Taxonomy" id="2126342"/>
    <lineage>
        <taxon>Bacteria</taxon>
        <taxon>Pseudomonadati</taxon>
        <taxon>Pseudomonadota</taxon>
        <taxon>Gammaproteobacteria</taxon>
        <taxon>Candidatus Kentrum</taxon>
    </lineage>
</organism>
<gene>
    <name evidence="2" type="ORF">BECKLFY1418B_GA0070995_11271</name>
</gene>
<name>A0A450V1N9_9GAMM</name>
<dbReference type="AlphaFoldDB" id="A0A450V1N9"/>
<sequence>MGEVSDGFGWPDEGVGELSHDSGRVSRSVGRLSRVLGRVARGPGKLAHTLGRVAWGFGKPAHGSGRFSRSVRRPSRTLGKVALGLGKRVRTSGKIPRGPGKPAEVFGERADRLGRLSGRICNSSSTIDMSARMFGGWLKRIYRLWCCKAHRFSAIHGGMMGAVNFHGKVEHGLPRHPGRECRDPVAMDGNRFGCGPGRARVIPRLAPHG</sequence>
<evidence type="ECO:0000256" key="1">
    <source>
        <dbReference type="SAM" id="MobiDB-lite"/>
    </source>
</evidence>
<dbReference type="EMBL" id="CAADFF010000127">
    <property type="protein sequence ID" value="VFJ98717.1"/>
    <property type="molecule type" value="Genomic_DNA"/>
</dbReference>
<protein>
    <submittedName>
        <fullName evidence="2">Uncharacterized protein</fullName>
    </submittedName>
</protein>
<evidence type="ECO:0000313" key="2">
    <source>
        <dbReference type="EMBL" id="VFJ98717.1"/>
    </source>
</evidence>